<proteinExistence type="predicted"/>
<evidence type="ECO:0000313" key="1">
    <source>
        <dbReference type="EMBL" id="KZV98314.1"/>
    </source>
</evidence>
<dbReference type="GO" id="GO:0007166">
    <property type="term" value="P:cell surface receptor signaling pathway"/>
    <property type="evidence" value="ECO:0007669"/>
    <property type="project" value="InterPro"/>
</dbReference>
<dbReference type="OrthoDB" id="621413at2759"/>
<protein>
    <submittedName>
        <fullName evidence="1">Uncharacterized protein</fullName>
    </submittedName>
</protein>
<dbReference type="Gene3D" id="1.25.40.10">
    <property type="entry name" value="Tetratricopeptide repeat domain"/>
    <property type="match status" value="1"/>
</dbReference>
<accession>A0A165LTU6</accession>
<dbReference type="STRING" id="1314781.A0A165LTU6"/>
<dbReference type="InterPro" id="IPR036537">
    <property type="entry name" value="Adaptor_Cbl_N_dom_sf"/>
</dbReference>
<dbReference type="Proteomes" id="UP000077266">
    <property type="component" value="Unassembled WGS sequence"/>
</dbReference>
<dbReference type="CDD" id="cd21037">
    <property type="entry name" value="MLKL_NTD"/>
    <property type="match status" value="1"/>
</dbReference>
<gene>
    <name evidence="1" type="ORF">EXIGLDRAFT_832249</name>
</gene>
<organism evidence="1 2">
    <name type="scientific">Exidia glandulosa HHB12029</name>
    <dbReference type="NCBI Taxonomy" id="1314781"/>
    <lineage>
        <taxon>Eukaryota</taxon>
        <taxon>Fungi</taxon>
        <taxon>Dikarya</taxon>
        <taxon>Basidiomycota</taxon>
        <taxon>Agaricomycotina</taxon>
        <taxon>Agaricomycetes</taxon>
        <taxon>Auriculariales</taxon>
        <taxon>Exidiaceae</taxon>
        <taxon>Exidia</taxon>
    </lineage>
</organism>
<dbReference type="InterPro" id="IPR059179">
    <property type="entry name" value="MLKL-like_MCAfunc"/>
</dbReference>
<dbReference type="PANTHER" id="PTHR47691:SF3">
    <property type="entry name" value="HTH-TYPE TRANSCRIPTIONAL REGULATOR RV0890C-RELATED"/>
    <property type="match status" value="1"/>
</dbReference>
<dbReference type="InParanoid" id="A0A165LTU6"/>
<dbReference type="InterPro" id="IPR011990">
    <property type="entry name" value="TPR-like_helical_dom_sf"/>
</dbReference>
<dbReference type="PANTHER" id="PTHR47691">
    <property type="entry name" value="REGULATOR-RELATED"/>
    <property type="match status" value="1"/>
</dbReference>
<keyword evidence="2" id="KW-1185">Reference proteome</keyword>
<sequence>MTSTLALTTVNGAATVVGDGIFQSLSNASLSISEIATTFRVNRDSAISLSGRVKDYLDVLALAFESETAPPAQSSFHSAMSDFQSTLNEVLQDVEQMQRRGYMLQLLHRDRDAAALKSMEQRMKAAFDVLKVQADLNILEHLAGNSGTRDDLADPLGLDPAEMQRPLRDLPLPPSLFFGRLQETESLVAALQGPSPGYAVILGGPGIGKTSVAVAVIHSPVIISRFGPRRYFVACDAAEGHTSARNIVYSFFGIAAGNRQVAKDELQRTLSADPALLILDNFESAWEDAASRHEAEDLLSSLGSVSTLSIVVTMRGIERPQGLLWTRPLLPPLKPLNDEAALQTFAMLADSSEDDGAVLELLHILDNVPLAVMLMGNMAQYESTHALLRRWDEMKTAMLQRGDGTHRLTSLDVSINASILSPRVEATPGSRILLSILAILPQGLVDSDLPLCASAVADPSRMLSTLLRTSLAFRNASDRISVLAPVREFVLAHYPLSEQASSALYTHYFGLTDVLREGGAILSPEMVAAVSPEVDNIYAVIRHGLGSSSNADRRSAVNAARSMLQFYTVVSVGSVDILPAALAVARDSAFDDIAAELLMIWGSMAWNRGIPGDSKTLWTEALELYQKAGNLRGIVDTTLRLTTYQSPMLACNAAKGVVELAERASPPLPITTVASCYRTVAYSYERAGETLPALVWLEKALHKLRLLPPSMMLADALCRIAYLQWNAGRVPETMATVHEAITLIEALHNDLILARALQLLSTAQYSQGRFTDAATSLVRTVQAHKNAGYPMDAVWASQLLVRAYLGADNDSAATATMLDAKQLVQKHGGEVNMSSQRATIHLLLAQGDLAISRSDLVEARAALGSALVERSRYYATSTIFEHLLTADLAIYDALGQVAQEESNNEDAVVNYVFAAIIGRRFGEQTAVVPSLARLAQVLEDEVSEVLLDAVLLPLHRWRFLPSLAEALLHSASIARRRNDEHRASARAQKALQYFEEIGSKRGCARVEEFKEIIQATYITTP</sequence>
<dbReference type="SUPFAM" id="SSF48452">
    <property type="entry name" value="TPR-like"/>
    <property type="match status" value="1"/>
</dbReference>
<dbReference type="AlphaFoldDB" id="A0A165LTU6"/>
<dbReference type="Gene3D" id="3.40.50.300">
    <property type="entry name" value="P-loop containing nucleotide triphosphate hydrolases"/>
    <property type="match status" value="1"/>
</dbReference>
<dbReference type="SUPFAM" id="SSF52540">
    <property type="entry name" value="P-loop containing nucleoside triphosphate hydrolases"/>
    <property type="match status" value="1"/>
</dbReference>
<dbReference type="Gene3D" id="1.20.930.20">
    <property type="entry name" value="Adaptor protein Cbl, N-terminal domain"/>
    <property type="match status" value="1"/>
</dbReference>
<name>A0A165LTU6_EXIGL</name>
<dbReference type="EMBL" id="KV425920">
    <property type="protein sequence ID" value="KZV98314.1"/>
    <property type="molecule type" value="Genomic_DNA"/>
</dbReference>
<dbReference type="InterPro" id="IPR027417">
    <property type="entry name" value="P-loop_NTPase"/>
</dbReference>
<evidence type="ECO:0000313" key="2">
    <source>
        <dbReference type="Proteomes" id="UP000077266"/>
    </source>
</evidence>
<reference evidence="1 2" key="1">
    <citation type="journal article" date="2016" name="Mol. Biol. Evol.">
        <title>Comparative Genomics of Early-Diverging Mushroom-Forming Fungi Provides Insights into the Origins of Lignocellulose Decay Capabilities.</title>
        <authorList>
            <person name="Nagy L.G."/>
            <person name="Riley R."/>
            <person name="Tritt A."/>
            <person name="Adam C."/>
            <person name="Daum C."/>
            <person name="Floudas D."/>
            <person name="Sun H."/>
            <person name="Yadav J.S."/>
            <person name="Pangilinan J."/>
            <person name="Larsson K.H."/>
            <person name="Matsuura K."/>
            <person name="Barry K."/>
            <person name="Labutti K."/>
            <person name="Kuo R."/>
            <person name="Ohm R.A."/>
            <person name="Bhattacharya S.S."/>
            <person name="Shirouzu T."/>
            <person name="Yoshinaga Y."/>
            <person name="Martin F.M."/>
            <person name="Grigoriev I.V."/>
            <person name="Hibbett D.S."/>
        </authorList>
    </citation>
    <scope>NUCLEOTIDE SEQUENCE [LARGE SCALE GENOMIC DNA]</scope>
    <source>
        <strain evidence="1 2">HHB12029</strain>
    </source>
</reference>